<dbReference type="PANTHER" id="PTHR45947:SF3">
    <property type="entry name" value="SULFOQUINOVOSYL TRANSFERASE SQD2"/>
    <property type="match status" value="1"/>
</dbReference>
<organism evidence="3">
    <name type="scientific">Vibrio chaetopteri</name>
    <dbReference type="NCBI Taxonomy" id="3016528"/>
    <lineage>
        <taxon>Bacteria</taxon>
        <taxon>Pseudomonadati</taxon>
        <taxon>Pseudomonadota</taxon>
        <taxon>Gammaproteobacteria</taxon>
        <taxon>Vibrionales</taxon>
        <taxon>Vibrionaceae</taxon>
        <taxon>Vibrio</taxon>
    </lineage>
</organism>
<dbReference type="EMBL" id="CP115920">
    <property type="protein sequence ID" value="XCD16404.1"/>
    <property type="molecule type" value="Genomic_DNA"/>
</dbReference>
<dbReference type="AlphaFoldDB" id="A0AAU8BLH5"/>
<protein>
    <submittedName>
        <fullName evidence="3">Glycosyltransferase family 4 protein</fullName>
    </submittedName>
</protein>
<dbReference type="SUPFAM" id="SSF53756">
    <property type="entry name" value="UDP-Glycosyltransferase/glycogen phosphorylase"/>
    <property type="match status" value="1"/>
</dbReference>
<dbReference type="RefSeq" id="WP_353497687.1">
    <property type="nucleotide sequence ID" value="NZ_CP115920.1"/>
</dbReference>
<dbReference type="InterPro" id="IPR050194">
    <property type="entry name" value="Glycosyltransferase_grp1"/>
</dbReference>
<dbReference type="Pfam" id="PF13439">
    <property type="entry name" value="Glyco_transf_4"/>
    <property type="match status" value="1"/>
</dbReference>
<dbReference type="InterPro" id="IPR028098">
    <property type="entry name" value="Glyco_trans_4-like_N"/>
</dbReference>
<dbReference type="Gene3D" id="3.40.50.2000">
    <property type="entry name" value="Glycogen Phosphorylase B"/>
    <property type="match status" value="2"/>
</dbReference>
<feature type="domain" description="Glycosyltransferase subfamily 4-like N-terminal" evidence="2">
    <location>
        <begin position="16"/>
        <end position="181"/>
    </location>
</feature>
<accession>A0AAU8BLH5</accession>
<dbReference type="Pfam" id="PF00534">
    <property type="entry name" value="Glycos_transf_1"/>
    <property type="match status" value="1"/>
</dbReference>
<gene>
    <name evidence="3" type="ORF">PG915_02150</name>
</gene>
<proteinExistence type="predicted"/>
<dbReference type="InterPro" id="IPR001296">
    <property type="entry name" value="Glyco_trans_1"/>
</dbReference>
<evidence type="ECO:0000259" key="2">
    <source>
        <dbReference type="Pfam" id="PF13439"/>
    </source>
</evidence>
<evidence type="ECO:0000313" key="3">
    <source>
        <dbReference type="EMBL" id="XCD16404.1"/>
    </source>
</evidence>
<dbReference type="GO" id="GO:0016757">
    <property type="term" value="F:glycosyltransferase activity"/>
    <property type="evidence" value="ECO:0007669"/>
    <property type="project" value="InterPro"/>
</dbReference>
<sequence>MTKKSLLYIITRSDVVGGASIHLIDLIRYAKVEGYEVHVALGGEGEFSRYLQDNEPCQVHCLSYLQRELDLRSDIKAIREIRALIKTVSPELVHLHSAKAGLVGRLATIGLRVPRVFTIHGWPFTNGIPRTRKALYLTIEWIMSWLPTYVITVSKQDRALAKKYHFANMDKMVAIQNGVAPASYTSSTTNHAIDEQEMLRFAMVARFDEPKCQSILLEALAMSDSHRISIDFVGSEPSLEACKTLACSLGVESKVRFHGYLEPTQVRDVLSKSHGFILISNWEGLPLTIIEAMSAGLPVIASDVGGVRELVETDVTGVIIPVEDRAAKLAQAFELYSQHPELLAEHGKRGLEAYNKRFTLESMLKKTFSFYQKACE</sequence>
<reference evidence="3" key="1">
    <citation type="submission" date="2023-01" db="EMBL/GenBank/DDBJ databases">
        <title>Vibrio sp. CB1-14 genome sequencing.</title>
        <authorList>
            <person name="Otstavnykh N."/>
            <person name="Isaeva M."/>
            <person name="Meleshko D."/>
        </authorList>
    </citation>
    <scope>NUCLEOTIDE SEQUENCE</scope>
    <source>
        <strain evidence="3">CB1-14</strain>
    </source>
</reference>
<dbReference type="PANTHER" id="PTHR45947">
    <property type="entry name" value="SULFOQUINOVOSYL TRANSFERASE SQD2"/>
    <property type="match status" value="1"/>
</dbReference>
<feature type="domain" description="Glycosyl transferase family 1" evidence="1">
    <location>
        <begin position="200"/>
        <end position="350"/>
    </location>
</feature>
<evidence type="ECO:0000259" key="1">
    <source>
        <dbReference type="Pfam" id="PF00534"/>
    </source>
</evidence>
<dbReference type="KEGG" id="vck:PG915_02150"/>
<dbReference type="CDD" id="cd03808">
    <property type="entry name" value="GT4_CapM-like"/>
    <property type="match status" value="1"/>
</dbReference>
<name>A0AAU8BLH5_9VIBR</name>